<dbReference type="PANTHER" id="PTHR43767">
    <property type="entry name" value="LONG-CHAIN-FATTY-ACID--COA LIGASE"/>
    <property type="match status" value="1"/>
</dbReference>
<keyword evidence="11" id="KW-0472">Membrane</keyword>
<evidence type="ECO:0000313" key="17">
    <source>
        <dbReference type="EMBL" id="SBT10582.1"/>
    </source>
</evidence>
<dbReference type="EC" id="6.2.1.3" evidence="12"/>
<evidence type="ECO:0000256" key="9">
    <source>
        <dbReference type="ARBA" id="ARBA00022842"/>
    </source>
</evidence>
<dbReference type="Gene3D" id="3.30.300.30">
    <property type="match status" value="1"/>
</dbReference>
<evidence type="ECO:0000256" key="10">
    <source>
        <dbReference type="ARBA" id="ARBA00023098"/>
    </source>
</evidence>
<dbReference type="EMBL" id="FLQY01000358">
    <property type="protein sequence ID" value="SBT10582.1"/>
    <property type="molecule type" value="Genomic_DNA"/>
</dbReference>
<dbReference type="PROSITE" id="PS00455">
    <property type="entry name" value="AMP_BINDING"/>
    <property type="match status" value="1"/>
</dbReference>
<dbReference type="FunFam" id="3.40.50.12780:FF:000003">
    <property type="entry name" value="Long-chain-fatty-acid--CoA ligase FadD"/>
    <property type="match status" value="1"/>
</dbReference>
<accession>A0A1A8Y0Q3</accession>
<dbReference type="Gene3D" id="3.40.50.12780">
    <property type="entry name" value="N-terminal domain of ligase-like"/>
    <property type="match status" value="1"/>
</dbReference>
<evidence type="ECO:0000256" key="4">
    <source>
        <dbReference type="ARBA" id="ARBA00006432"/>
    </source>
</evidence>
<evidence type="ECO:0000256" key="12">
    <source>
        <dbReference type="ARBA" id="ARBA00026121"/>
    </source>
</evidence>
<dbReference type="InterPro" id="IPR020845">
    <property type="entry name" value="AMP-binding_CS"/>
</dbReference>
<dbReference type="SUPFAM" id="SSF56801">
    <property type="entry name" value="Acetyl-CoA synthetase-like"/>
    <property type="match status" value="1"/>
</dbReference>
<dbReference type="InterPro" id="IPR000873">
    <property type="entry name" value="AMP-dep_synth/lig_dom"/>
</dbReference>
<evidence type="ECO:0000256" key="11">
    <source>
        <dbReference type="ARBA" id="ARBA00023136"/>
    </source>
</evidence>
<keyword evidence="9" id="KW-0460">Magnesium</keyword>
<keyword evidence="7" id="KW-0276">Fatty acid metabolism</keyword>
<keyword evidence="8" id="KW-0067">ATP-binding</keyword>
<evidence type="ECO:0000256" key="3">
    <source>
        <dbReference type="ARBA" id="ARBA00005005"/>
    </source>
</evidence>
<dbReference type="RefSeq" id="WP_186412159.1">
    <property type="nucleotide sequence ID" value="NZ_FLQY01000358.1"/>
</dbReference>
<dbReference type="InterPro" id="IPR050237">
    <property type="entry name" value="ATP-dep_AMP-bd_enzyme"/>
</dbReference>
<dbReference type="FunFam" id="3.30.300.30:FF:000006">
    <property type="entry name" value="Long-chain-fatty-acid--CoA ligase FadD"/>
    <property type="match status" value="1"/>
</dbReference>
<dbReference type="AlphaFoldDB" id="A0A1A8Y0Q3"/>
<reference evidence="17 18" key="1">
    <citation type="submission" date="2016-06" db="EMBL/GenBank/DDBJ databases">
        <authorList>
            <person name="Kjaerup R.B."/>
            <person name="Dalgaard T.S."/>
            <person name="Juul-Madsen H.R."/>
        </authorList>
    </citation>
    <scope>NUCLEOTIDE SEQUENCE [LARGE SCALE GENOMIC DNA]</scope>
    <source>
        <strain evidence="17">2</strain>
    </source>
</reference>
<dbReference type="Pfam" id="PF13193">
    <property type="entry name" value="AMP-binding_C"/>
    <property type="match status" value="1"/>
</dbReference>
<evidence type="ECO:0000256" key="14">
    <source>
        <dbReference type="ARBA" id="ARBA00042773"/>
    </source>
</evidence>
<gene>
    <name evidence="17" type="primary">fadD</name>
    <name evidence="17" type="ORF">PROAA_560015</name>
</gene>
<feature type="domain" description="AMP-dependent synthetase/ligase" evidence="15">
    <location>
        <begin position="29"/>
        <end position="419"/>
    </location>
</feature>
<keyword evidence="5 17" id="KW-0436">Ligase</keyword>
<dbReference type="GO" id="GO:0016020">
    <property type="term" value="C:membrane"/>
    <property type="evidence" value="ECO:0007669"/>
    <property type="project" value="UniProtKB-SubCell"/>
</dbReference>
<evidence type="ECO:0000256" key="5">
    <source>
        <dbReference type="ARBA" id="ARBA00022598"/>
    </source>
</evidence>
<organism evidence="17 18">
    <name type="scientific">Candidatus Propionivibrio aalborgensis</name>
    <dbReference type="NCBI Taxonomy" id="1860101"/>
    <lineage>
        <taxon>Bacteria</taxon>
        <taxon>Pseudomonadati</taxon>
        <taxon>Pseudomonadota</taxon>
        <taxon>Betaproteobacteria</taxon>
        <taxon>Rhodocyclales</taxon>
        <taxon>Rhodocyclaceae</taxon>
        <taxon>Propionivibrio</taxon>
    </lineage>
</organism>
<dbReference type="InterPro" id="IPR045851">
    <property type="entry name" value="AMP-bd_C_sf"/>
</dbReference>
<comment type="subcellular location">
    <subcellularLocation>
        <location evidence="2">Membrane</location>
        <topology evidence="2">Peripheral membrane protein</topology>
    </subcellularLocation>
</comment>
<dbReference type="PANTHER" id="PTHR43767:SF8">
    <property type="entry name" value="LONG-CHAIN-FATTY-ACID--COA LIGASE"/>
    <property type="match status" value="1"/>
</dbReference>
<dbReference type="Pfam" id="PF00501">
    <property type="entry name" value="AMP-binding"/>
    <property type="match status" value="1"/>
</dbReference>
<evidence type="ECO:0000256" key="13">
    <source>
        <dbReference type="ARBA" id="ARBA00039545"/>
    </source>
</evidence>
<sequence>MDKVWLQSYQDGVPAEVDLNEFQSLGEMFEKSFSQYRERVAYINMGVELSYGELDKLSRDFAAYLQAVLGLPLGSRIALMMPNVLQYPICMLGALRAGYTVVNCNPLYTPRELEHQLKDSEAEAIVILENFAHTLERVIDKTPIRHIVVARLGDMFGFPKGRVVNFVVKYFKRMIPPWKLPGAVHFGQALTKGAVADFTPVQVTQEALAFLQYTGGTTGLSKGAMLTHRNVLANLAQAHAWIRPVVTDGGEFIVTALPLYHIFALTANCFTFIKIGACNLLITNPRDIPAFTAELGKYPFTVITGVNTLFNALLGNEDFNALDFSKLKLAMGGGMAVHQAVAEKWKRITGLPLIEAYGLTETSPAATINPLNISDYTGSIGLPISSTEVAIRNDIGEDVPLGQRGELCIRGPQVMMGYYKRPDETACVLMQDGFLRTGDIAVMDEKGYVRIVDRKKDMILVSGFNVYPSEVENVVAMHPGVMEVAAIGVPDERSGEAVKIFVIRKDQTLTAEQLVAHCREYLTAYKVPSHVEFRAELPKSNVGKILRRELRDEASNAA</sequence>
<keyword evidence="6" id="KW-0547">Nucleotide-binding</keyword>
<keyword evidence="18" id="KW-1185">Reference proteome</keyword>
<dbReference type="InterPro" id="IPR025110">
    <property type="entry name" value="AMP-bd_C"/>
</dbReference>
<feature type="domain" description="AMP-binding enzyme C-terminal" evidence="16">
    <location>
        <begin position="470"/>
        <end position="544"/>
    </location>
</feature>
<evidence type="ECO:0000256" key="1">
    <source>
        <dbReference type="ARBA" id="ARBA00001946"/>
    </source>
</evidence>
<evidence type="ECO:0000259" key="16">
    <source>
        <dbReference type="Pfam" id="PF13193"/>
    </source>
</evidence>
<evidence type="ECO:0000256" key="6">
    <source>
        <dbReference type="ARBA" id="ARBA00022741"/>
    </source>
</evidence>
<dbReference type="InterPro" id="IPR042099">
    <property type="entry name" value="ANL_N_sf"/>
</dbReference>
<dbReference type="Proteomes" id="UP000199600">
    <property type="component" value="Unassembled WGS sequence"/>
</dbReference>
<comment type="cofactor">
    <cofactor evidence="1">
        <name>Mg(2+)</name>
        <dbReference type="ChEBI" id="CHEBI:18420"/>
    </cofactor>
</comment>
<protein>
    <recommendedName>
        <fullName evidence="13">Long-chain-fatty-acid--CoA ligase</fullName>
        <ecNumber evidence="12">6.2.1.3</ecNumber>
    </recommendedName>
    <alternativeName>
        <fullName evidence="14">Long-chain acyl-CoA synthetase</fullName>
    </alternativeName>
</protein>
<proteinExistence type="inferred from homology"/>
<dbReference type="NCBIfam" id="NF005463">
    <property type="entry name" value="PRK07059.1"/>
    <property type="match status" value="1"/>
</dbReference>
<comment type="pathway">
    <text evidence="3">Lipid metabolism; fatty acid beta-oxidation.</text>
</comment>
<name>A0A1A8Y0Q3_9RHOO</name>
<evidence type="ECO:0000256" key="8">
    <source>
        <dbReference type="ARBA" id="ARBA00022840"/>
    </source>
</evidence>
<dbReference type="GO" id="GO:0004467">
    <property type="term" value="F:long-chain fatty acid-CoA ligase activity"/>
    <property type="evidence" value="ECO:0007669"/>
    <property type="project" value="UniProtKB-EC"/>
</dbReference>
<evidence type="ECO:0000259" key="15">
    <source>
        <dbReference type="Pfam" id="PF00501"/>
    </source>
</evidence>
<evidence type="ECO:0000256" key="2">
    <source>
        <dbReference type="ARBA" id="ARBA00004170"/>
    </source>
</evidence>
<evidence type="ECO:0000313" key="18">
    <source>
        <dbReference type="Proteomes" id="UP000199600"/>
    </source>
</evidence>
<dbReference type="GO" id="GO:0005524">
    <property type="term" value="F:ATP binding"/>
    <property type="evidence" value="ECO:0007669"/>
    <property type="project" value="UniProtKB-KW"/>
</dbReference>
<evidence type="ECO:0000256" key="7">
    <source>
        <dbReference type="ARBA" id="ARBA00022832"/>
    </source>
</evidence>
<comment type="similarity">
    <text evidence="4">Belongs to the ATP-dependent AMP-binding enzyme family.</text>
</comment>
<keyword evidence="10" id="KW-0443">Lipid metabolism</keyword>
<dbReference type="CDD" id="cd05936">
    <property type="entry name" value="FC-FACS_FadD_like"/>
    <property type="match status" value="1"/>
</dbReference>